<dbReference type="CDD" id="cd02440">
    <property type="entry name" value="AdoMet_MTases"/>
    <property type="match status" value="1"/>
</dbReference>
<evidence type="ECO:0000313" key="2">
    <source>
        <dbReference type="Proteomes" id="UP001601992"/>
    </source>
</evidence>
<dbReference type="SUPFAM" id="SSF53335">
    <property type="entry name" value="S-adenosyl-L-methionine-dependent methyltransferases"/>
    <property type="match status" value="1"/>
</dbReference>
<dbReference type="Gene3D" id="3.40.50.150">
    <property type="entry name" value="Vaccinia Virus protein VP39"/>
    <property type="match status" value="1"/>
</dbReference>
<dbReference type="Pfam" id="PF13489">
    <property type="entry name" value="Methyltransf_23"/>
    <property type="match status" value="1"/>
</dbReference>
<protein>
    <submittedName>
        <fullName evidence="1">Class I SAM-dependent DNA methyltransferase</fullName>
    </submittedName>
</protein>
<organism evidence="1 2">
    <name type="scientific">Nocardia jiangxiensis</name>
    <dbReference type="NCBI Taxonomy" id="282685"/>
    <lineage>
        <taxon>Bacteria</taxon>
        <taxon>Bacillati</taxon>
        <taxon>Actinomycetota</taxon>
        <taxon>Actinomycetes</taxon>
        <taxon>Mycobacteriales</taxon>
        <taxon>Nocardiaceae</taxon>
        <taxon>Nocardia</taxon>
    </lineage>
</organism>
<comment type="caution">
    <text evidence="1">The sequence shown here is derived from an EMBL/GenBank/DDBJ whole genome shotgun (WGS) entry which is preliminary data.</text>
</comment>
<dbReference type="Proteomes" id="UP001601992">
    <property type="component" value="Unassembled WGS sequence"/>
</dbReference>
<keyword evidence="1" id="KW-0808">Transferase</keyword>
<dbReference type="GO" id="GO:0008168">
    <property type="term" value="F:methyltransferase activity"/>
    <property type="evidence" value="ECO:0007669"/>
    <property type="project" value="UniProtKB-KW"/>
</dbReference>
<dbReference type="EMBL" id="JBIAQY010000027">
    <property type="protein sequence ID" value="MFF3574498.1"/>
    <property type="molecule type" value="Genomic_DNA"/>
</dbReference>
<dbReference type="RefSeq" id="WP_387406869.1">
    <property type="nucleotide sequence ID" value="NZ_JBIAQY010000027.1"/>
</dbReference>
<name>A0ABW6SDU7_9NOCA</name>
<dbReference type="GO" id="GO:0032259">
    <property type="term" value="P:methylation"/>
    <property type="evidence" value="ECO:0007669"/>
    <property type="project" value="UniProtKB-KW"/>
</dbReference>
<dbReference type="PANTHER" id="PTHR43861">
    <property type="entry name" value="TRANS-ACONITATE 2-METHYLTRANSFERASE-RELATED"/>
    <property type="match status" value="1"/>
</dbReference>
<proteinExistence type="predicted"/>
<dbReference type="InterPro" id="IPR029063">
    <property type="entry name" value="SAM-dependent_MTases_sf"/>
</dbReference>
<reference evidence="1 2" key="1">
    <citation type="submission" date="2024-10" db="EMBL/GenBank/DDBJ databases">
        <title>The Natural Products Discovery Center: Release of the First 8490 Sequenced Strains for Exploring Actinobacteria Biosynthetic Diversity.</title>
        <authorList>
            <person name="Kalkreuter E."/>
            <person name="Kautsar S.A."/>
            <person name="Yang D."/>
            <person name="Bader C.D."/>
            <person name="Teijaro C.N."/>
            <person name="Fluegel L."/>
            <person name="Davis C.M."/>
            <person name="Simpson J.R."/>
            <person name="Lauterbach L."/>
            <person name="Steele A.D."/>
            <person name="Gui C."/>
            <person name="Meng S."/>
            <person name="Li G."/>
            <person name="Viehrig K."/>
            <person name="Ye F."/>
            <person name="Su P."/>
            <person name="Kiefer A.F."/>
            <person name="Nichols A."/>
            <person name="Cepeda A.J."/>
            <person name="Yan W."/>
            <person name="Fan B."/>
            <person name="Jiang Y."/>
            <person name="Adhikari A."/>
            <person name="Zheng C.-J."/>
            <person name="Schuster L."/>
            <person name="Cowan T.M."/>
            <person name="Smanski M.J."/>
            <person name="Chevrette M.G."/>
            <person name="De Carvalho L.P.S."/>
            <person name="Shen B."/>
        </authorList>
    </citation>
    <scope>NUCLEOTIDE SEQUENCE [LARGE SCALE GENOMIC DNA]</scope>
    <source>
        <strain evidence="1 2">NPDC002593</strain>
    </source>
</reference>
<keyword evidence="2" id="KW-1185">Reference proteome</keyword>
<accession>A0ABW6SDU7</accession>
<evidence type="ECO:0000313" key="1">
    <source>
        <dbReference type="EMBL" id="MFF3574498.1"/>
    </source>
</evidence>
<gene>
    <name evidence="1" type="ORF">ACFYXQ_42800</name>
</gene>
<dbReference type="PANTHER" id="PTHR43861:SF1">
    <property type="entry name" value="TRANS-ACONITATE 2-METHYLTRANSFERASE"/>
    <property type="match status" value="1"/>
</dbReference>
<sequence length="226" mass="24437">MEQPDSPQDIAALEHRLRRRAEQAAAFDHLVQQYDSAFAHRPEQDRAVARLIERLRPGARVLDVGCGTGVPTARQLADAGLEVVGIDISPAMVAAATVAVPEASIRCCDIVDLIETGFDAAVAFFSLLMLPRSEIPLALSILHDAVEPGGYVLLSMVEADLDDTPIEFLTTDVRVSGYPRAELRSVVEQAGFTIEQFEVVSYTPATPEAVPEVELYVSARPSIAAR</sequence>
<keyword evidence="1" id="KW-0489">Methyltransferase</keyword>